<dbReference type="Proteomes" id="UP000784294">
    <property type="component" value="Unassembled WGS sequence"/>
</dbReference>
<feature type="compositionally biased region" description="Polar residues" evidence="1">
    <location>
        <begin position="62"/>
        <end position="74"/>
    </location>
</feature>
<name>A0A448WUK0_9PLAT</name>
<evidence type="ECO:0000313" key="3">
    <source>
        <dbReference type="Proteomes" id="UP000784294"/>
    </source>
</evidence>
<evidence type="ECO:0000313" key="2">
    <source>
        <dbReference type="EMBL" id="VEL20524.1"/>
    </source>
</evidence>
<evidence type="ECO:0000256" key="1">
    <source>
        <dbReference type="SAM" id="MobiDB-lite"/>
    </source>
</evidence>
<feature type="compositionally biased region" description="Acidic residues" evidence="1">
    <location>
        <begin position="14"/>
        <end position="34"/>
    </location>
</feature>
<accession>A0A448WUK0</accession>
<proteinExistence type="predicted"/>
<sequence>MLAVQTNARSFGWSDDEEDEDDDDENEDEDDDDVVNINGIGARGPESLGGSHQDDENENEKTNFSSNASKSTNFDVPADLMDKYDFAEPAYGVRRLYQSIFDQISGRGKKNTVPDKDEAGTNSNLDHQSTHEFNHDSFNSGGSKEIFREQKN</sequence>
<protein>
    <submittedName>
        <fullName evidence="2">Uncharacterized protein</fullName>
    </submittedName>
</protein>
<gene>
    <name evidence="2" type="ORF">PXEA_LOCUS13964</name>
</gene>
<organism evidence="2 3">
    <name type="scientific">Protopolystoma xenopodis</name>
    <dbReference type="NCBI Taxonomy" id="117903"/>
    <lineage>
        <taxon>Eukaryota</taxon>
        <taxon>Metazoa</taxon>
        <taxon>Spiralia</taxon>
        <taxon>Lophotrochozoa</taxon>
        <taxon>Platyhelminthes</taxon>
        <taxon>Monogenea</taxon>
        <taxon>Polyopisthocotylea</taxon>
        <taxon>Polystomatidea</taxon>
        <taxon>Polystomatidae</taxon>
        <taxon>Protopolystoma</taxon>
    </lineage>
</organism>
<dbReference type="AlphaFoldDB" id="A0A448WUK0"/>
<comment type="caution">
    <text evidence="2">The sequence shown here is derived from an EMBL/GenBank/DDBJ whole genome shotgun (WGS) entry which is preliminary data.</text>
</comment>
<reference evidence="2" key="1">
    <citation type="submission" date="2018-11" db="EMBL/GenBank/DDBJ databases">
        <authorList>
            <consortium name="Pathogen Informatics"/>
        </authorList>
    </citation>
    <scope>NUCLEOTIDE SEQUENCE</scope>
</reference>
<feature type="region of interest" description="Disordered" evidence="1">
    <location>
        <begin position="104"/>
        <end position="152"/>
    </location>
</feature>
<dbReference type="EMBL" id="CAAALY010046861">
    <property type="protein sequence ID" value="VEL20524.1"/>
    <property type="molecule type" value="Genomic_DNA"/>
</dbReference>
<feature type="region of interest" description="Disordered" evidence="1">
    <location>
        <begin position="1"/>
        <end position="75"/>
    </location>
</feature>
<keyword evidence="3" id="KW-1185">Reference proteome</keyword>